<organism evidence="1 2">
    <name type="scientific">Synaphobranchus kaupii</name>
    <name type="common">Kaup's arrowtooth eel</name>
    <dbReference type="NCBI Taxonomy" id="118154"/>
    <lineage>
        <taxon>Eukaryota</taxon>
        <taxon>Metazoa</taxon>
        <taxon>Chordata</taxon>
        <taxon>Craniata</taxon>
        <taxon>Vertebrata</taxon>
        <taxon>Euteleostomi</taxon>
        <taxon>Actinopterygii</taxon>
        <taxon>Neopterygii</taxon>
        <taxon>Teleostei</taxon>
        <taxon>Anguilliformes</taxon>
        <taxon>Synaphobranchidae</taxon>
        <taxon>Synaphobranchus</taxon>
    </lineage>
</organism>
<proteinExistence type="predicted"/>
<name>A0A9Q1FET6_SYNKA</name>
<evidence type="ECO:0000313" key="1">
    <source>
        <dbReference type="EMBL" id="KAJ8356765.1"/>
    </source>
</evidence>
<accession>A0A9Q1FET6</accession>
<reference evidence="1" key="1">
    <citation type="journal article" date="2023" name="Science">
        <title>Genome structures resolve the early diversification of teleost fishes.</title>
        <authorList>
            <person name="Parey E."/>
            <person name="Louis A."/>
            <person name="Montfort J."/>
            <person name="Bouchez O."/>
            <person name="Roques C."/>
            <person name="Iampietro C."/>
            <person name="Lluch J."/>
            <person name="Castinel A."/>
            <person name="Donnadieu C."/>
            <person name="Desvignes T."/>
            <person name="Floi Bucao C."/>
            <person name="Jouanno E."/>
            <person name="Wen M."/>
            <person name="Mejri S."/>
            <person name="Dirks R."/>
            <person name="Jansen H."/>
            <person name="Henkel C."/>
            <person name="Chen W.J."/>
            <person name="Zahm M."/>
            <person name="Cabau C."/>
            <person name="Klopp C."/>
            <person name="Thompson A.W."/>
            <person name="Robinson-Rechavi M."/>
            <person name="Braasch I."/>
            <person name="Lecointre G."/>
            <person name="Bobe J."/>
            <person name="Postlethwait J.H."/>
            <person name="Berthelot C."/>
            <person name="Roest Crollius H."/>
            <person name="Guiguen Y."/>
        </authorList>
    </citation>
    <scope>NUCLEOTIDE SEQUENCE</scope>
    <source>
        <strain evidence="1">WJC10195</strain>
    </source>
</reference>
<comment type="caution">
    <text evidence="1">The sequence shown here is derived from an EMBL/GenBank/DDBJ whole genome shotgun (WGS) entry which is preliminary data.</text>
</comment>
<dbReference type="Proteomes" id="UP001152622">
    <property type="component" value="Chromosome 6"/>
</dbReference>
<evidence type="ECO:0000313" key="2">
    <source>
        <dbReference type="Proteomes" id="UP001152622"/>
    </source>
</evidence>
<sequence length="189" mass="21598">MDQSQKREMRDVPAYGDCVHCVAFEEKRESFLECYPGLNGLLESLNDFNRTQALYSLALFYGSDRPMFSYFAADNLRNYLYQHPCHHGLHCMQAQKWRGQDSSVFVSRGSSMEIKMQPYFQDIIEAMLEACEIAEARLTHVFTFLYALRSLRAVQLTPSAASWTSSAEGEDANSWWTGRGMVTSRVSTS</sequence>
<dbReference type="EMBL" id="JAINUF010000006">
    <property type="protein sequence ID" value="KAJ8356765.1"/>
    <property type="molecule type" value="Genomic_DNA"/>
</dbReference>
<protein>
    <submittedName>
        <fullName evidence="1">Uncharacterized protein</fullName>
    </submittedName>
</protein>
<keyword evidence="2" id="KW-1185">Reference proteome</keyword>
<gene>
    <name evidence="1" type="ORF">SKAU_G00195590</name>
</gene>
<dbReference type="AlphaFoldDB" id="A0A9Q1FET6"/>